<gene>
    <name evidence="1" type="ORF">EDD76_103167</name>
</gene>
<organism evidence="1 2">
    <name type="scientific">Kineothrix alysoides</name>
    <dbReference type="NCBI Taxonomy" id="1469948"/>
    <lineage>
        <taxon>Bacteria</taxon>
        <taxon>Bacillati</taxon>
        <taxon>Bacillota</taxon>
        <taxon>Clostridia</taxon>
        <taxon>Lachnospirales</taxon>
        <taxon>Lachnospiraceae</taxon>
        <taxon>Kineothrix</taxon>
    </lineage>
</organism>
<dbReference type="InterPro" id="IPR008681">
    <property type="entry name" value="Neg-reg_MecA"/>
</dbReference>
<evidence type="ECO:0000313" key="2">
    <source>
        <dbReference type="Proteomes" id="UP000295718"/>
    </source>
</evidence>
<dbReference type="RefSeq" id="WP_031389643.1">
    <property type="nucleotide sequence ID" value="NZ_JPNB01000001.1"/>
</dbReference>
<keyword evidence="2" id="KW-1185">Reference proteome</keyword>
<dbReference type="AlphaFoldDB" id="A0A4R1R3G1"/>
<dbReference type="EMBL" id="SLUO01000003">
    <property type="protein sequence ID" value="TCL59976.1"/>
    <property type="molecule type" value="Genomic_DNA"/>
</dbReference>
<dbReference type="Proteomes" id="UP000295718">
    <property type="component" value="Unassembled WGS sequence"/>
</dbReference>
<reference evidence="1 2" key="1">
    <citation type="submission" date="2019-03" db="EMBL/GenBank/DDBJ databases">
        <title>Genomic Encyclopedia of Type Strains, Phase IV (KMG-IV): sequencing the most valuable type-strain genomes for metagenomic binning, comparative biology and taxonomic classification.</title>
        <authorList>
            <person name="Goeker M."/>
        </authorList>
    </citation>
    <scope>NUCLEOTIDE SEQUENCE [LARGE SCALE GENOMIC DNA]</scope>
    <source>
        <strain evidence="1 2">DSM 100556</strain>
    </source>
</reference>
<name>A0A4R1R3G1_9FIRM</name>
<accession>A0A4R1R3G1</accession>
<dbReference type="Pfam" id="PF05389">
    <property type="entry name" value="MecA"/>
    <property type="match status" value="1"/>
</dbReference>
<evidence type="ECO:0000313" key="1">
    <source>
        <dbReference type="EMBL" id="TCL59976.1"/>
    </source>
</evidence>
<proteinExistence type="predicted"/>
<protein>
    <submittedName>
        <fullName evidence="1">Negative regulator of genetic competence MecA</fullName>
    </submittedName>
</protein>
<sequence>MDNNLICDYMDGVIIEKTNDNKLRCIFTDKILENYEIQSAELFETDKPKIQDFYELVLKRAKEDLQFKCKKHIVTELQSSNENSLVLLIYDDIEID</sequence>
<comment type="caution">
    <text evidence="1">The sequence shown here is derived from an EMBL/GenBank/DDBJ whole genome shotgun (WGS) entry which is preliminary data.</text>
</comment>